<sequence>MEEMENENKAFRDQMREHQERVDKIPGAPKLLPKRDAGRFVEQPYSDEAALHAMPKTSKMPPYLKIYDGMIDPDYHIVYALEKLGLKVKWPQKIRSDPSTRKSDALCEFHQERGHKTEDCIALRQEVVNMLQQGYLKELLSDPGRTNFARGRERYQGPLKLPSPTHTIQMIIGGGDKTSINNIKFTTTHKLKRSITHERYDKLEESIIIDKSGTHGLDGVLPDDKKEAKKLRMQAIRYNIIYNDLYKRMYGGPLAKCLGPNQSRRLLEDVYEGHCGAHSGNRALVGCLIRAGYYWPTMKKEAANFVKKCE</sequence>
<dbReference type="PANTHER" id="PTHR33240:SF8">
    <property type="entry name" value="OS03G0439900 PROTEIN"/>
    <property type="match status" value="1"/>
</dbReference>
<evidence type="ECO:0008006" key="3">
    <source>
        <dbReference type="Google" id="ProtNLM"/>
    </source>
</evidence>
<dbReference type="RefSeq" id="XP_016512693.1">
    <property type="nucleotide sequence ID" value="XM_016657207.1"/>
</dbReference>
<dbReference type="KEGG" id="nta:107829736"/>
<feature type="region of interest" description="Disordered" evidence="1">
    <location>
        <begin position="1"/>
        <end position="29"/>
    </location>
</feature>
<protein>
    <recommendedName>
        <fullName evidence="3">Integrase zinc-binding domain-containing protein</fullName>
    </recommendedName>
</protein>
<proteinExistence type="predicted"/>
<dbReference type="PaxDb" id="4097-A0A1S4DH46"/>
<dbReference type="PANTHER" id="PTHR33240">
    <property type="entry name" value="OS08G0508500 PROTEIN"/>
    <property type="match status" value="1"/>
</dbReference>
<organism evidence="2">
    <name type="scientific">Nicotiana tabacum</name>
    <name type="common">Common tobacco</name>
    <dbReference type="NCBI Taxonomy" id="4097"/>
    <lineage>
        <taxon>Eukaryota</taxon>
        <taxon>Viridiplantae</taxon>
        <taxon>Streptophyta</taxon>
        <taxon>Embryophyta</taxon>
        <taxon>Tracheophyta</taxon>
        <taxon>Spermatophyta</taxon>
        <taxon>Magnoliopsida</taxon>
        <taxon>eudicotyledons</taxon>
        <taxon>Gunneridae</taxon>
        <taxon>Pentapetalae</taxon>
        <taxon>asterids</taxon>
        <taxon>lamiids</taxon>
        <taxon>Solanales</taxon>
        <taxon>Solanaceae</taxon>
        <taxon>Nicotianoideae</taxon>
        <taxon>Nicotianeae</taxon>
        <taxon>Nicotiana</taxon>
    </lineage>
</organism>
<evidence type="ECO:0000256" key="1">
    <source>
        <dbReference type="SAM" id="MobiDB-lite"/>
    </source>
</evidence>
<dbReference type="AlphaFoldDB" id="A0A1S4DH46"/>
<accession>A0A1S4DH46</accession>
<name>A0A1S4DH46_TOBAC</name>
<feature type="compositionally biased region" description="Basic and acidic residues" evidence="1">
    <location>
        <begin position="1"/>
        <end position="24"/>
    </location>
</feature>
<reference evidence="2" key="1">
    <citation type="submission" date="2025-08" db="UniProtKB">
        <authorList>
            <consortium name="RefSeq"/>
        </authorList>
    </citation>
    <scope>IDENTIFICATION</scope>
</reference>
<dbReference type="Gene3D" id="1.10.340.70">
    <property type="match status" value="1"/>
</dbReference>
<evidence type="ECO:0000313" key="2">
    <source>
        <dbReference type="RefSeq" id="XP_016512693.1"/>
    </source>
</evidence>
<gene>
    <name evidence="2" type="primary">LOC107829736</name>
</gene>
<dbReference type="OrthoDB" id="1741911at2759"/>